<accession>A0A3N4ILL6</accession>
<dbReference type="Proteomes" id="UP000275078">
    <property type="component" value="Unassembled WGS sequence"/>
</dbReference>
<evidence type="ECO:0000256" key="2">
    <source>
        <dbReference type="SAM" id="Phobius"/>
    </source>
</evidence>
<feature type="region of interest" description="Disordered" evidence="1">
    <location>
        <begin position="230"/>
        <end position="268"/>
    </location>
</feature>
<dbReference type="OrthoDB" id="5411678at2759"/>
<protein>
    <recommendedName>
        <fullName evidence="5">Mid2 domain-containing protein</fullName>
    </recommendedName>
</protein>
<reference evidence="3 4" key="1">
    <citation type="journal article" date="2018" name="Nat. Ecol. Evol.">
        <title>Pezizomycetes genomes reveal the molecular basis of ectomycorrhizal truffle lifestyle.</title>
        <authorList>
            <person name="Murat C."/>
            <person name="Payen T."/>
            <person name="Noel B."/>
            <person name="Kuo A."/>
            <person name="Morin E."/>
            <person name="Chen J."/>
            <person name="Kohler A."/>
            <person name="Krizsan K."/>
            <person name="Balestrini R."/>
            <person name="Da Silva C."/>
            <person name="Montanini B."/>
            <person name="Hainaut M."/>
            <person name="Levati E."/>
            <person name="Barry K.W."/>
            <person name="Belfiori B."/>
            <person name="Cichocki N."/>
            <person name="Clum A."/>
            <person name="Dockter R.B."/>
            <person name="Fauchery L."/>
            <person name="Guy J."/>
            <person name="Iotti M."/>
            <person name="Le Tacon F."/>
            <person name="Lindquist E.A."/>
            <person name="Lipzen A."/>
            <person name="Malagnac F."/>
            <person name="Mello A."/>
            <person name="Molinier V."/>
            <person name="Miyauchi S."/>
            <person name="Poulain J."/>
            <person name="Riccioni C."/>
            <person name="Rubini A."/>
            <person name="Sitrit Y."/>
            <person name="Splivallo R."/>
            <person name="Traeger S."/>
            <person name="Wang M."/>
            <person name="Zifcakova L."/>
            <person name="Wipf D."/>
            <person name="Zambonelli A."/>
            <person name="Paolocci F."/>
            <person name="Nowrousian M."/>
            <person name="Ottonello S."/>
            <person name="Baldrian P."/>
            <person name="Spatafora J.W."/>
            <person name="Henrissat B."/>
            <person name="Nagy L.G."/>
            <person name="Aury J.M."/>
            <person name="Wincker P."/>
            <person name="Grigoriev I.V."/>
            <person name="Bonfante P."/>
            <person name="Martin F.M."/>
        </authorList>
    </citation>
    <scope>NUCLEOTIDE SEQUENCE [LARGE SCALE GENOMIC DNA]</scope>
    <source>
        <strain evidence="3 4">RN42</strain>
    </source>
</reference>
<feature type="compositionally biased region" description="Polar residues" evidence="1">
    <location>
        <begin position="328"/>
        <end position="346"/>
    </location>
</feature>
<organism evidence="3 4">
    <name type="scientific">Ascobolus immersus RN42</name>
    <dbReference type="NCBI Taxonomy" id="1160509"/>
    <lineage>
        <taxon>Eukaryota</taxon>
        <taxon>Fungi</taxon>
        <taxon>Dikarya</taxon>
        <taxon>Ascomycota</taxon>
        <taxon>Pezizomycotina</taxon>
        <taxon>Pezizomycetes</taxon>
        <taxon>Pezizales</taxon>
        <taxon>Ascobolaceae</taxon>
        <taxon>Ascobolus</taxon>
    </lineage>
</organism>
<dbReference type="STRING" id="1160509.A0A3N4ILL6"/>
<feature type="compositionally biased region" description="Pro residues" evidence="1">
    <location>
        <begin position="51"/>
        <end position="102"/>
    </location>
</feature>
<proteinExistence type="predicted"/>
<evidence type="ECO:0000313" key="3">
    <source>
        <dbReference type="EMBL" id="RPA87022.1"/>
    </source>
</evidence>
<feature type="compositionally biased region" description="Polar residues" evidence="1">
    <location>
        <begin position="150"/>
        <end position="161"/>
    </location>
</feature>
<feature type="region of interest" description="Disordered" evidence="1">
    <location>
        <begin position="304"/>
        <end position="370"/>
    </location>
</feature>
<evidence type="ECO:0000313" key="4">
    <source>
        <dbReference type="Proteomes" id="UP000275078"/>
    </source>
</evidence>
<keyword evidence="4" id="KW-1185">Reference proteome</keyword>
<feature type="compositionally biased region" description="Polar residues" evidence="1">
    <location>
        <begin position="123"/>
        <end position="142"/>
    </location>
</feature>
<dbReference type="PRINTS" id="PR01217">
    <property type="entry name" value="PRICHEXTENSN"/>
</dbReference>
<feature type="compositionally biased region" description="Low complexity" evidence="1">
    <location>
        <begin position="1"/>
        <end position="27"/>
    </location>
</feature>
<keyword evidence="2" id="KW-0472">Membrane</keyword>
<keyword evidence="2" id="KW-1133">Transmembrane helix</keyword>
<feature type="compositionally biased region" description="Low complexity" evidence="1">
    <location>
        <begin position="103"/>
        <end position="117"/>
    </location>
</feature>
<feature type="compositionally biased region" description="Pro residues" evidence="1">
    <location>
        <begin position="28"/>
        <end position="44"/>
    </location>
</feature>
<sequence>MSSTDAAAPANPSAPGKPSAPPAASDPEPTPQPSPSSPPPPPTPSNSNTPTPTPTPTPSTPSTPDPPPKPSTTSTPRPPPPPPSTTSTPTPRPSTPPPPPVVTPTVTITQKTTVSTPGGEPTVVTNVITKTQTPDPVPTNNAPVLPPISPTDSASNPTDTSGAGIGGPSDGNGGDGGGGGLQGGGKIAVAVAIPIVGVALIAMAVLFFWKRHRKNKQSVAERRKEVEEYGYNPNKDAMGGAGGVGTDSPGVSDEPYEMQDNHTDGGYRGWGSTAARRYTNTAPSTGVGSLSPVVGGYMYEKEAYGNPGQHSPNGQYVGGLAPSDHNSDTPMNRDSYRPSTAESTTMGGEMGPLGVVNGGHDNGQAGLNRGISNASSNYSAFHSDHSNELHYATYGNTMDDYDYAGNRKSIHSPVIQTVEARRHTRIETPTNMHYPQQGNSGIAQNF</sequence>
<feature type="compositionally biased region" description="Gly residues" evidence="1">
    <location>
        <begin position="163"/>
        <end position="178"/>
    </location>
</feature>
<feature type="transmembrane region" description="Helical" evidence="2">
    <location>
        <begin position="187"/>
        <end position="209"/>
    </location>
</feature>
<evidence type="ECO:0000256" key="1">
    <source>
        <dbReference type="SAM" id="MobiDB-lite"/>
    </source>
</evidence>
<dbReference type="EMBL" id="ML119647">
    <property type="protein sequence ID" value="RPA87022.1"/>
    <property type="molecule type" value="Genomic_DNA"/>
</dbReference>
<keyword evidence="2" id="KW-0812">Transmembrane</keyword>
<gene>
    <name evidence="3" type="ORF">BJ508DRAFT_95050</name>
</gene>
<feature type="compositionally biased region" description="Gly residues" evidence="1">
    <location>
        <begin position="348"/>
        <end position="361"/>
    </location>
</feature>
<dbReference type="AlphaFoldDB" id="A0A3N4ILL6"/>
<feature type="region of interest" description="Disordered" evidence="1">
    <location>
        <begin position="1"/>
        <end position="178"/>
    </location>
</feature>
<evidence type="ECO:0008006" key="5">
    <source>
        <dbReference type="Google" id="ProtNLM"/>
    </source>
</evidence>
<name>A0A3N4ILL6_ASCIM</name>